<evidence type="ECO:0000256" key="2">
    <source>
        <dbReference type="ARBA" id="ARBA00022723"/>
    </source>
</evidence>
<dbReference type="SMART" id="SM00872">
    <property type="entry name" value="Alpha-mann_mid"/>
    <property type="match status" value="1"/>
</dbReference>
<dbReference type="InterPro" id="IPR037094">
    <property type="entry name" value="Glyco_hydro_38_cen_sf"/>
</dbReference>
<keyword evidence="4" id="KW-0326">Glycosidase</keyword>
<comment type="similarity">
    <text evidence="1">Belongs to the glycosyl hydrolase 38 family.</text>
</comment>
<dbReference type="GO" id="GO:0009313">
    <property type="term" value="P:oligosaccharide catabolic process"/>
    <property type="evidence" value="ECO:0007669"/>
    <property type="project" value="TreeGrafter"/>
</dbReference>
<dbReference type="Pfam" id="PF01074">
    <property type="entry name" value="Glyco_hydro_38N"/>
    <property type="match status" value="1"/>
</dbReference>
<organism evidence="7 8">
    <name type="scientific">Plebeiibacterium sediminum</name>
    <dbReference type="NCBI Taxonomy" id="2992112"/>
    <lineage>
        <taxon>Bacteria</taxon>
        <taxon>Pseudomonadati</taxon>
        <taxon>Bacteroidota</taxon>
        <taxon>Bacteroidia</taxon>
        <taxon>Marinilabiliales</taxon>
        <taxon>Marinilabiliaceae</taxon>
        <taxon>Plebeiibacterium</taxon>
    </lineage>
</organism>
<evidence type="ECO:0000256" key="3">
    <source>
        <dbReference type="ARBA" id="ARBA00022801"/>
    </source>
</evidence>
<feature type="chain" id="PRO_5042088772" evidence="5">
    <location>
        <begin position="21"/>
        <end position="1074"/>
    </location>
</feature>
<evidence type="ECO:0000313" key="8">
    <source>
        <dbReference type="Proteomes" id="UP001209229"/>
    </source>
</evidence>
<feature type="signal peptide" evidence="5">
    <location>
        <begin position="1"/>
        <end position="20"/>
    </location>
</feature>
<sequence length="1074" mass="121656">MNKIQKILLAGMFVPTLLLAQAPSANKAPKKDKQLYTVAYSHLDTEWNWDYRTTIDECIKNVMTENFYLLEKYPEYVFSFTGSRRYQMMKEYYPELYAQVKEYISKGRWFVSGSSVDEGEVNVSSSESLIRQVLYGNQYFKKEFGKESVDYMLPDCFGFLANLPTIWHHCGLLGFSTQKLTWRSAVGVPFNVGVWNGPDGKGIIAALNATSYTSRVEPRLDQSEYWNKRIDENQKNYGFQFDYKYYGVGDMGGAPRENDVKNAVESLHNDDGSIDVLLTSSDQMYKDITPEIKSKLPVYSGDLLLIEHSAGSLTSQAYMKRINRKNELLAKSAEQLAVAANMVNGTAYPTEKINKSWDLVLGSQFHDILPGTSIPKAYEYAWNDEFIAANGFSEVLKNSVNEIVGEMNTQSKGKAVVVYNSVAYEREDIVTATLSFDEVPENIVVYDGNQKPLETQIIGREGNHVTFIFLAKVPSLSLNVFDVRTTKAYENVQGQLKIASRSIENEYYKILFADNGDMLSIRDKIIGKELLVEPAKLEFQHESPKEWPAWNMDWDDRINPPIDFMDDNCQISIMENGPVRVSLKITRSGQNSEITQVVSLSAGESGKRVEVSNDINWQSRGVSLKAAFPLTVSNENATYNLGVGTLERGNNKENQFEVPAKQWFDLTDQSGKYGVTILEDCKYGSDKPADNKLRLTLMYTPETHNWYKVQNSQDWGRHQFRYGIYGHTKDWKEANSAIQGECFNQPLIAFEASSHKGKLGKSFSLMSVKSPAVGVMAVKKMEDSDYYLVRVKEVKGKDHKVASLNFASEIEDAYEVNGQETKIGDASFNNKELSFDLSHYTIKSFAVKLKSERGNTVEYQQSIDLPYNQDVISCDHNRHDGDMTWGWSFPAELITDTVISEGIKFKMGSIEDQKANVVNCRGQELALPKGYNKIYILAAADDVTEATFKLGNKEENLSIQNWTGYIGQHYNRNFAQDGLTVTDVSDAYVKTDNIAWFASHCHQSYPSKNKSYQYCYMYKYALDLPKGIQSIQLPDNPKIKIMAITVSKGEPENAVPLQPIYDDFKKDKAYVIKK</sequence>
<dbReference type="InterPro" id="IPR011682">
    <property type="entry name" value="Glyco_hydro_38_C"/>
</dbReference>
<comment type="caution">
    <text evidence="7">The sequence shown here is derived from an EMBL/GenBank/DDBJ whole genome shotgun (WGS) entry which is preliminary data.</text>
</comment>
<dbReference type="GO" id="GO:0030246">
    <property type="term" value="F:carbohydrate binding"/>
    <property type="evidence" value="ECO:0007669"/>
    <property type="project" value="InterPro"/>
</dbReference>
<dbReference type="AlphaFoldDB" id="A0AAE3SFK1"/>
<name>A0AAE3SFK1_9BACT</name>
<dbReference type="Pfam" id="PF17677">
    <property type="entry name" value="Glyco_hydro38C2"/>
    <property type="match status" value="1"/>
</dbReference>
<dbReference type="Gene3D" id="1.20.1270.50">
    <property type="entry name" value="Glycoside hydrolase family 38, central domain"/>
    <property type="match status" value="1"/>
</dbReference>
<evidence type="ECO:0000259" key="6">
    <source>
        <dbReference type="SMART" id="SM00872"/>
    </source>
</evidence>
<dbReference type="InterPro" id="IPR015341">
    <property type="entry name" value="Glyco_hydro_38_cen"/>
</dbReference>
<evidence type="ECO:0000313" key="7">
    <source>
        <dbReference type="EMBL" id="MCW3786273.1"/>
    </source>
</evidence>
<dbReference type="EMBL" id="JAPDPJ010000012">
    <property type="protein sequence ID" value="MCW3786273.1"/>
    <property type="molecule type" value="Genomic_DNA"/>
</dbReference>
<evidence type="ECO:0000256" key="1">
    <source>
        <dbReference type="ARBA" id="ARBA00009792"/>
    </source>
</evidence>
<dbReference type="RefSeq" id="WP_301189839.1">
    <property type="nucleotide sequence ID" value="NZ_JAPDPJ010000012.1"/>
</dbReference>
<gene>
    <name evidence="7" type="ORF">OM075_07335</name>
</gene>
<protein>
    <submittedName>
        <fullName evidence="7">Glycosyl hydrolase-related protein</fullName>
    </submittedName>
</protein>
<evidence type="ECO:0000256" key="4">
    <source>
        <dbReference type="ARBA" id="ARBA00023295"/>
    </source>
</evidence>
<accession>A0AAE3SFK1</accession>
<reference evidence="7" key="1">
    <citation type="submission" date="2022-10" db="EMBL/GenBank/DDBJ databases">
        <authorList>
            <person name="Yu W.X."/>
        </authorList>
    </citation>
    <scope>NUCLEOTIDE SEQUENCE</scope>
    <source>
        <strain evidence="7">AAT</strain>
    </source>
</reference>
<evidence type="ECO:0000256" key="5">
    <source>
        <dbReference type="SAM" id="SignalP"/>
    </source>
</evidence>
<dbReference type="SUPFAM" id="SSF88688">
    <property type="entry name" value="Families 57/38 glycoside transferase middle domain"/>
    <property type="match status" value="1"/>
</dbReference>
<dbReference type="Pfam" id="PF09261">
    <property type="entry name" value="Alpha-mann_mid"/>
    <property type="match status" value="1"/>
</dbReference>
<dbReference type="InterPro" id="IPR000602">
    <property type="entry name" value="Glyco_hydro_38_N"/>
</dbReference>
<dbReference type="Gene3D" id="3.20.110.10">
    <property type="entry name" value="Glycoside hydrolase 38, N terminal domain"/>
    <property type="match status" value="1"/>
</dbReference>
<dbReference type="PANTHER" id="PTHR46017">
    <property type="entry name" value="ALPHA-MANNOSIDASE 2C1"/>
    <property type="match status" value="1"/>
</dbReference>
<dbReference type="SUPFAM" id="SSF74650">
    <property type="entry name" value="Galactose mutarotase-like"/>
    <property type="match status" value="1"/>
</dbReference>
<dbReference type="Pfam" id="PF07748">
    <property type="entry name" value="Glyco_hydro_38C"/>
    <property type="match status" value="1"/>
</dbReference>
<keyword evidence="3 7" id="KW-0378">Hydrolase</keyword>
<keyword evidence="5" id="KW-0732">Signal</keyword>
<dbReference type="InterPro" id="IPR013780">
    <property type="entry name" value="Glyco_hydro_b"/>
</dbReference>
<dbReference type="GO" id="GO:0046872">
    <property type="term" value="F:metal ion binding"/>
    <property type="evidence" value="ECO:0007669"/>
    <property type="project" value="UniProtKB-KW"/>
</dbReference>
<dbReference type="InterPro" id="IPR041147">
    <property type="entry name" value="GH38_C"/>
</dbReference>
<dbReference type="PANTHER" id="PTHR46017:SF1">
    <property type="entry name" value="ALPHA-MANNOSIDASE 2C1"/>
    <property type="match status" value="1"/>
</dbReference>
<dbReference type="Proteomes" id="UP001209229">
    <property type="component" value="Unassembled WGS sequence"/>
</dbReference>
<dbReference type="Gene3D" id="2.60.40.1180">
    <property type="entry name" value="Golgi alpha-mannosidase II"/>
    <property type="match status" value="1"/>
</dbReference>
<dbReference type="InterPro" id="IPR028995">
    <property type="entry name" value="Glyco_hydro_57/38_cen_sf"/>
</dbReference>
<dbReference type="InterPro" id="IPR011013">
    <property type="entry name" value="Gal_mutarotase_sf_dom"/>
</dbReference>
<keyword evidence="2" id="KW-0479">Metal-binding</keyword>
<dbReference type="InterPro" id="IPR011330">
    <property type="entry name" value="Glyco_hydro/deAcase_b/a-brl"/>
</dbReference>
<dbReference type="InterPro" id="IPR027291">
    <property type="entry name" value="Glyco_hydro_38_N_sf"/>
</dbReference>
<dbReference type="GO" id="GO:0006013">
    <property type="term" value="P:mannose metabolic process"/>
    <property type="evidence" value="ECO:0007669"/>
    <property type="project" value="InterPro"/>
</dbReference>
<proteinExistence type="inferred from homology"/>
<feature type="domain" description="Glycoside hydrolase family 38 central" evidence="6">
    <location>
        <begin position="307"/>
        <end position="385"/>
    </location>
</feature>
<dbReference type="Gene3D" id="2.70.98.30">
    <property type="entry name" value="Golgi alpha-mannosidase II, domain 4"/>
    <property type="match status" value="1"/>
</dbReference>
<dbReference type="SUPFAM" id="SSF88713">
    <property type="entry name" value="Glycoside hydrolase/deacetylase"/>
    <property type="match status" value="1"/>
</dbReference>
<keyword evidence="8" id="KW-1185">Reference proteome</keyword>
<dbReference type="GO" id="GO:0004559">
    <property type="term" value="F:alpha-mannosidase activity"/>
    <property type="evidence" value="ECO:0007669"/>
    <property type="project" value="InterPro"/>
</dbReference>